<proteinExistence type="predicted"/>
<sequence length="84" mass="9573">MATVFSADYDKAFTLIYSFMAVEIKGRNLKEIRHAMQTGRCEFIQEYHENEFAQPAKGAAIIESVRFITGEKMDDILSTYKAGK</sequence>
<evidence type="ECO:0000313" key="1">
    <source>
        <dbReference type="EMBL" id="GHO54168.1"/>
    </source>
</evidence>
<dbReference type="RefSeq" id="WP_201370912.1">
    <property type="nucleotide sequence ID" value="NZ_BNJG01000001.1"/>
</dbReference>
<dbReference type="EMBL" id="BNJG01000001">
    <property type="protein sequence ID" value="GHO54168.1"/>
    <property type="molecule type" value="Genomic_DNA"/>
</dbReference>
<name>A0ABQ3UNB0_9CHLR</name>
<comment type="caution">
    <text evidence="1">The sequence shown here is derived from an EMBL/GenBank/DDBJ whole genome shotgun (WGS) entry which is preliminary data.</text>
</comment>
<gene>
    <name evidence="1" type="ORF">KSB_26430</name>
</gene>
<reference evidence="1 2" key="1">
    <citation type="journal article" date="2021" name="Int. J. Syst. Evol. Microbiol.">
        <title>Reticulibacter mediterranei gen. nov., sp. nov., within the new family Reticulibacteraceae fam. nov., and Ktedonospora formicarum gen. nov., sp. nov., Ktedonobacter robiniae sp. nov., Dictyobacter formicarum sp. nov. and Dictyobacter arantiisoli sp. nov., belonging to the class Ktedonobacteria.</title>
        <authorList>
            <person name="Yabe S."/>
            <person name="Zheng Y."/>
            <person name="Wang C.M."/>
            <person name="Sakai Y."/>
            <person name="Abe K."/>
            <person name="Yokota A."/>
            <person name="Donadio S."/>
            <person name="Cavaletti L."/>
            <person name="Monciardini P."/>
        </authorList>
    </citation>
    <scope>NUCLEOTIDE SEQUENCE [LARGE SCALE GENOMIC DNA]</scope>
    <source>
        <strain evidence="1 2">SOSP1-30</strain>
    </source>
</reference>
<evidence type="ECO:0000313" key="2">
    <source>
        <dbReference type="Proteomes" id="UP000654345"/>
    </source>
</evidence>
<organism evidence="1 2">
    <name type="scientific">Ktedonobacter robiniae</name>
    <dbReference type="NCBI Taxonomy" id="2778365"/>
    <lineage>
        <taxon>Bacteria</taxon>
        <taxon>Bacillati</taxon>
        <taxon>Chloroflexota</taxon>
        <taxon>Ktedonobacteria</taxon>
        <taxon>Ktedonobacterales</taxon>
        <taxon>Ktedonobacteraceae</taxon>
        <taxon>Ktedonobacter</taxon>
    </lineage>
</organism>
<keyword evidence="2" id="KW-1185">Reference proteome</keyword>
<protein>
    <submittedName>
        <fullName evidence="1">Uncharacterized protein</fullName>
    </submittedName>
</protein>
<accession>A0ABQ3UNB0</accession>
<dbReference type="Proteomes" id="UP000654345">
    <property type="component" value="Unassembled WGS sequence"/>
</dbReference>